<feature type="non-terminal residue" evidence="1">
    <location>
        <position position="122"/>
    </location>
</feature>
<gene>
    <name evidence="1" type="ordered locus">Os07g0191301</name>
    <name evidence="1" type="ORF">OSNPB_070191301</name>
</gene>
<reference evidence="1 2" key="2">
    <citation type="journal article" date="2013" name="Plant Cell Physiol.">
        <title>Rice Annotation Project Database (RAP-DB): an integrative and interactive database for rice genomics.</title>
        <authorList>
            <person name="Sakai H."/>
            <person name="Lee S.S."/>
            <person name="Tanaka T."/>
            <person name="Numa H."/>
            <person name="Kim J."/>
            <person name="Kawahara Y."/>
            <person name="Wakimoto H."/>
            <person name="Yang C.C."/>
            <person name="Iwamoto M."/>
            <person name="Abe T."/>
            <person name="Yamada Y."/>
            <person name="Muto A."/>
            <person name="Inokuchi H."/>
            <person name="Ikemura T."/>
            <person name="Matsumoto T."/>
            <person name="Sasaki T."/>
            <person name="Itoh T."/>
        </authorList>
    </citation>
    <scope>NUCLEOTIDE SEQUENCE [LARGE SCALE GENOMIC DNA]</scope>
    <source>
        <strain evidence="2">cv. Nipponbare</strain>
    </source>
</reference>
<evidence type="ECO:0000313" key="1">
    <source>
        <dbReference type="EMBL" id="BAT00426.1"/>
    </source>
</evidence>
<sequence>ALLLAASAPPSSLAACLRVLATGALHHGLPPPVFEPSSTPASHRTVRRSPVILSRTIDTRRRGQSPCCRRKREAICRCGRARRANTGTQVISFLPPRSSGCIATCTPKVFLHRSVLNMQMLM</sequence>
<name>A0A0N7KN24_ORYSJ</name>
<accession>A0A0N7KN24</accession>
<dbReference type="EMBL" id="AP014963">
    <property type="protein sequence ID" value="BAT00426.1"/>
    <property type="molecule type" value="Genomic_DNA"/>
</dbReference>
<protein>
    <submittedName>
        <fullName evidence="1">Os07g0191301 protein</fullName>
    </submittedName>
</protein>
<reference evidence="1 2" key="3">
    <citation type="journal article" date="2013" name="Rice">
        <title>Improvement of the Oryza sativa Nipponbare reference genome using next generation sequence and optical map data.</title>
        <authorList>
            <person name="Kawahara Y."/>
            <person name="de la Bastide M."/>
            <person name="Hamilton J.P."/>
            <person name="Kanamori H."/>
            <person name="McCombie W.R."/>
            <person name="Ouyang S."/>
            <person name="Schwartz D.C."/>
            <person name="Tanaka T."/>
            <person name="Wu J."/>
            <person name="Zhou S."/>
            <person name="Childs K.L."/>
            <person name="Davidson R.M."/>
            <person name="Lin H."/>
            <person name="Quesada-Ocampo L."/>
            <person name="Vaillancourt B."/>
            <person name="Sakai H."/>
            <person name="Lee S.S."/>
            <person name="Kim J."/>
            <person name="Numa H."/>
            <person name="Itoh T."/>
            <person name="Buell C.R."/>
            <person name="Matsumoto T."/>
        </authorList>
    </citation>
    <scope>NUCLEOTIDE SEQUENCE [LARGE SCALE GENOMIC DNA]</scope>
    <source>
        <strain evidence="2">cv. Nipponbare</strain>
    </source>
</reference>
<dbReference type="AlphaFoldDB" id="A0A0N7KN24"/>
<organism evidence="1 2">
    <name type="scientific">Oryza sativa subsp. japonica</name>
    <name type="common">Rice</name>
    <dbReference type="NCBI Taxonomy" id="39947"/>
    <lineage>
        <taxon>Eukaryota</taxon>
        <taxon>Viridiplantae</taxon>
        <taxon>Streptophyta</taxon>
        <taxon>Embryophyta</taxon>
        <taxon>Tracheophyta</taxon>
        <taxon>Spermatophyta</taxon>
        <taxon>Magnoliopsida</taxon>
        <taxon>Liliopsida</taxon>
        <taxon>Poales</taxon>
        <taxon>Poaceae</taxon>
        <taxon>BOP clade</taxon>
        <taxon>Oryzoideae</taxon>
        <taxon>Oryzeae</taxon>
        <taxon>Oryzinae</taxon>
        <taxon>Oryza</taxon>
        <taxon>Oryza sativa</taxon>
    </lineage>
</organism>
<reference evidence="2" key="1">
    <citation type="journal article" date="2005" name="Nature">
        <title>The map-based sequence of the rice genome.</title>
        <authorList>
            <consortium name="International rice genome sequencing project (IRGSP)"/>
            <person name="Matsumoto T."/>
            <person name="Wu J."/>
            <person name="Kanamori H."/>
            <person name="Katayose Y."/>
            <person name="Fujisawa M."/>
            <person name="Namiki N."/>
            <person name="Mizuno H."/>
            <person name="Yamamoto K."/>
            <person name="Antonio B.A."/>
            <person name="Baba T."/>
            <person name="Sakata K."/>
            <person name="Nagamura Y."/>
            <person name="Aoki H."/>
            <person name="Arikawa K."/>
            <person name="Arita K."/>
            <person name="Bito T."/>
            <person name="Chiden Y."/>
            <person name="Fujitsuka N."/>
            <person name="Fukunaka R."/>
            <person name="Hamada M."/>
            <person name="Harada C."/>
            <person name="Hayashi A."/>
            <person name="Hijishita S."/>
            <person name="Honda M."/>
            <person name="Hosokawa S."/>
            <person name="Ichikawa Y."/>
            <person name="Idonuma A."/>
            <person name="Iijima M."/>
            <person name="Ikeda M."/>
            <person name="Ikeno M."/>
            <person name="Ito K."/>
            <person name="Ito S."/>
            <person name="Ito T."/>
            <person name="Ito Y."/>
            <person name="Ito Y."/>
            <person name="Iwabuchi A."/>
            <person name="Kamiya K."/>
            <person name="Karasawa W."/>
            <person name="Kurita K."/>
            <person name="Katagiri S."/>
            <person name="Kikuta A."/>
            <person name="Kobayashi H."/>
            <person name="Kobayashi N."/>
            <person name="Machita K."/>
            <person name="Maehara T."/>
            <person name="Masukawa M."/>
            <person name="Mizubayashi T."/>
            <person name="Mukai Y."/>
            <person name="Nagasaki H."/>
            <person name="Nagata Y."/>
            <person name="Naito S."/>
            <person name="Nakashima M."/>
            <person name="Nakama Y."/>
            <person name="Nakamichi Y."/>
            <person name="Nakamura M."/>
            <person name="Meguro A."/>
            <person name="Negishi M."/>
            <person name="Ohta I."/>
            <person name="Ohta T."/>
            <person name="Okamoto M."/>
            <person name="Ono N."/>
            <person name="Saji S."/>
            <person name="Sakaguchi M."/>
            <person name="Sakai K."/>
            <person name="Shibata M."/>
            <person name="Shimokawa T."/>
            <person name="Song J."/>
            <person name="Takazaki Y."/>
            <person name="Terasawa K."/>
            <person name="Tsugane M."/>
            <person name="Tsuji K."/>
            <person name="Ueda S."/>
            <person name="Waki K."/>
            <person name="Yamagata H."/>
            <person name="Yamamoto M."/>
            <person name="Yamamoto S."/>
            <person name="Yamane H."/>
            <person name="Yoshiki S."/>
            <person name="Yoshihara R."/>
            <person name="Yukawa K."/>
            <person name="Zhong H."/>
            <person name="Yano M."/>
            <person name="Yuan Q."/>
            <person name="Ouyang S."/>
            <person name="Liu J."/>
            <person name="Jones K.M."/>
            <person name="Gansberger K."/>
            <person name="Moffat K."/>
            <person name="Hill J."/>
            <person name="Bera J."/>
            <person name="Fadrosh D."/>
            <person name="Jin S."/>
            <person name="Johri S."/>
            <person name="Kim M."/>
            <person name="Overton L."/>
            <person name="Reardon M."/>
            <person name="Tsitrin T."/>
            <person name="Vuong H."/>
            <person name="Weaver B."/>
            <person name="Ciecko A."/>
            <person name="Tallon L."/>
            <person name="Jackson J."/>
            <person name="Pai G."/>
            <person name="Aken S.V."/>
            <person name="Utterback T."/>
            <person name="Reidmuller S."/>
            <person name="Feldblyum T."/>
            <person name="Hsiao J."/>
            <person name="Zismann V."/>
            <person name="Iobst S."/>
            <person name="de Vazeille A.R."/>
            <person name="Buell C.R."/>
            <person name="Ying K."/>
            <person name="Li Y."/>
            <person name="Lu T."/>
            <person name="Huang Y."/>
            <person name="Zhao Q."/>
            <person name="Feng Q."/>
            <person name="Zhang L."/>
            <person name="Zhu J."/>
            <person name="Weng Q."/>
            <person name="Mu J."/>
            <person name="Lu Y."/>
            <person name="Fan D."/>
            <person name="Liu Y."/>
            <person name="Guan J."/>
            <person name="Zhang Y."/>
            <person name="Yu S."/>
            <person name="Liu X."/>
            <person name="Zhang Y."/>
            <person name="Hong G."/>
            <person name="Han B."/>
            <person name="Choisne N."/>
            <person name="Demange N."/>
            <person name="Orjeda G."/>
            <person name="Samain S."/>
            <person name="Cattolico L."/>
            <person name="Pelletier E."/>
            <person name="Couloux A."/>
            <person name="Segurens B."/>
            <person name="Wincker P."/>
            <person name="D'Hont A."/>
            <person name="Scarpelli C."/>
            <person name="Weissenbach J."/>
            <person name="Salanoubat M."/>
            <person name="Quetier F."/>
            <person name="Yu Y."/>
            <person name="Kim H.R."/>
            <person name="Rambo T."/>
            <person name="Currie J."/>
            <person name="Collura K."/>
            <person name="Luo M."/>
            <person name="Yang T."/>
            <person name="Ammiraju J.S.S."/>
            <person name="Engler F."/>
            <person name="Soderlund C."/>
            <person name="Wing R.A."/>
            <person name="Palmer L.E."/>
            <person name="de la Bastide M."/>
            <person name="Spiegel L."/>
            <person name="Nascimento L."/>
            <person name="Zutavern T."/>
            <person name="O'Shaughnessy A."/>
            <person name="Dike S."/>
            <person name="Dedhia N."/>
            <person name="Preston R."/>
            <person name="Balija V."/>
            <person name="McCombie W.R."/>
            <person name="Chow T."/>
            <person name="Chen H."/>
            <person name="Chung M."/>
            <person name="Chen C."/>
            <person name="Shaw J."/>
            <person name="Wu H."/>
            <person name="Hsiao K."/>
            <person name="Chao Y."/>
            <person name="Chu M."/>
            <person name="Cheng C."/>
            <person name="Hour A."/>
            <person name="Lee P."/>
            <person name="Lin S."/>
            <person name="Lin Y."/>
            <person name="Liou J."/>
            <person name="Liu S."/>
            <person name="Hsing Y."/>
            <person name="Raghuvanshi S."/>
            <person name="Mohanty A."/>
            <person name="Bharti A.K."/>
            <person name="Gaur A."/>
            <person name="Gupta V."/>
            <person name="Kumar D."/>
            <person name="Ravi V."/>
            <person name="Vij S."/>
            <person name="Kapur A."/>
            <person name="Khurana P."/>
            <person name="Khurana P."/>
            <person name="Khurana J.P."/>
            <person name="Tyagi A.K."/>
            <person name="Gaikwad K."/>
            <person name="Singh A."/>
            <person name="Dalal V."/>
            <person name="Srivastava S."/>
            <person name="Dixit A."/>
            <person name="Pal A.K."/>
            <person name="Ghazi I.A."/>
            <person name="Yadav M."/>
            <person name="Pandit A."/>
            <person name="Bhargava A."/>
            <person name="Sureshbabu K."/>
            <person name="Batra K."/>
            <person name="Sharma T.R."/>
            <person name="Mohapatra T."/>
            <person name="Singh N.K."/>
            <person name="Messing J."/>
            <person name="Nelson A.B."/>
            <person name="Fuks G."/>
            <person name="Kavchok S."/>
            <person name="Keizer G."/>
            <person name="Linton E."/>
            <person name="Llaca V."/>
            <person name="Song R."/>
            <person name="Tanyolac B."/>
            <person name="Young S."/>
            <person name="Ho-Il K."/>
            <person name="Hahn J.H."/>
            <person name="Sangsakoo G."/>
            <person name="Vanavichit A."/>
            <person name="de Mattos Luiz.A.T."/>
            <person name="Zimmer P.D."/>
            <person name="Malone G."/>
            <person name="Dellagostin O."/>
            <person name="de Oliveira A.C."/>
            <person name="Bevan M."/>
            <person name="Bancroft I."/>
            <person name="Minx P."/>
            <person name="Cordum H."/>
            <person name="Wilson R."/>
            <person name="Cheng Z."/>
            <person name="Jin W."/>
            <person name="Jiang J."/>
            <person name="Leong S.A."/>
            <person name="Iwama H."/>
            <person name="Gojobori T."/>
            <person name="Itoh T."/>
            <person name="Niimura Y."/>
            <person name="Fujii Y."/>
            <person name="Habara T."/>
            <person name="Sakai H."/>
            <person name="Sato Y."/>
            <person name="Wilson G."/>
            <person name="Kumar K."/>
            <person name="McCouch S."/>
            <person name="Juretic N."/>
            <person name="Hoen D."/>
            <person name="Wright S."/>
            <person name="Bruskiewich R."/>
            <person name="Bureau T."/>
            <person name="Miyao A."/>
            <person name="Hirochika H."/>
            <person name="Nishikawa T."/>
            <person name="Kadowaki K."/>
            <person name="Sugiura M."/>
            <person name="Burr B."/>
            <person name="Sasaki T."/>
        </authorList>
    </citation>
    <scope>NUCLEOTIDE SEQUENCE [LARGE SCALE GENOMIC DNA]</scope>
    <source>
        <strain evidence="2">cv. Nipponbare</strain>
    </source>
</reference>
<dbReference type="Proteomes" id="UP000059680">
    <property type="component" value="Chromosome 7"/>
</dbReference>
<keyword evidence="2" id="KW-1185">Reference proteome</keyword>
<dbReference type="InParanoid" id="A0A0N7KN24"/>
<proteinExistence type="predicted"/>
<dbReference type="PaxDb" id="39947-A0A0N7KN24"/>
<evidence type="ECO:0000313" key="2">
    <source>
        <dbReference type="Proteomes" id="UP000059680"/>
    </source>
</evidence>
<dbReference type="Gramene" id="Os07t0191301-00">
    <property type="protein sequence ID" value="Os07t0191301-00"/>
    <property type="gene ID" value="Os07g0191301"/>
</dbReference>